<dbReference type="GO" id="GO:0005524">
    <property type="term" value="F:ATP binding"/>
    <property type="evidence" value="ECO:0007669"/>
    <property type="project" value="UniProtKB-KW"/>
</dbReference>
<evidence type="ECO:0000256" key="2">
    <source>
        <dbReference type="ARBA" id="ARBA00022741"/>
    </source>
</evidence>
<dbReference type="PANTHER" id="PTHR44329:SF288">
    <property type="entry name" value="MITOGEN-ACTIVATED PROTEIN KINASE KINASE KINASE 20"/>
    <property type="match status" value="1"/>
</dbReference>
<evidence type="ECO:0000313" key="6">
    <source>
        <dbReference type="EMBL" id="PKC05297.1"/>
    </source>
</evidence>
<accession>A0A2N0PER1</accession>
<keyword evidence="2" id="KW-0547">Nucleotide-binding</keyword>
<dbReference type="InterPro" id="IPR001245">
    <property type="entry name" value="Ser-Thr/Tyr_kinase_cat_dom"/>
</dbReference>
<evidence type="ECO:0000313" key="7">
    <source>
        <dbReference type="Proteomes" id="UP000232722"/>
    </source>
</evidence>
<dbReference type="PROSITE" id="PS50011">
    <property type="entry name" value="PROTEIN_KINASE_DOM"/>
    <property type="match status" value="1"/>
</dbReference>
<dbReference type="InterPro" id="IPR000719">
    <property type="entry name" value="Prot_kinase_dom"/>
</dbReference>
<dbReference type="EMBL" id="LLXJ01000893">
    <property type="protein sequence ID" value="PKC05297.1"/>
    <property type="molecule type" value="Genomic_DNA"/>
</dbReference>
<sequence length="528" mass="60635">MKYRLIKKKIIKANFPKKQIKEKANKLEVVRLSEPASGSRDFAINSANNKALSYGNCPNCKSQRTSAAWCKICDISNLKGKFYSWTSGNSMIDEFIQYTQLNANDSTDYLEWIDFNQFDLVENTNKRGAFSSIYSAIWMEGPSWNLDEEAEVWTRNGPIKVILKRLDNSQNINQEFVNQLYRYYKCLQSGSLADYFGMTKDPTSCYMFVMRYYENGNLYSYLDESMGVLCWRDIVDMLWAISAGLNFIHERDLIHGNLHGGNILVENEMDSIDTKIADTGIHGHVDKQTSYKQIYGVIPFVAPEIFNGYTLTKESDIYSFGMIMWMLSAGVRPYCDRPHDSQLIQEICSGTRPNIVSGTPPIFTKLMLQCLDADPSNRPTASQLCEYLGNWFIAICDDPDPSELSNQFNAAEEAKFANRDKLRFNIILRHENAIYFSRPPTASQLYECLGNWVTAICDDPDPSELSNQFDIADSNLEQLHFNILPCHEKAIYYCRPLSFSELFYMEKCKKGTYLVYIVSRIRYHSSLA</sequence>
<proteinExistence type="predicted"/>
<protein>
    <submittedName>
        <fullName evidence="6">Kinase-like protein</fullName>
    </submittedName>
</protein>
<dbReference type="VEuPathDB" id="FungiDB:FUN_025478"/>
<organism evidence="6 7">
    <name type="scientific">Rhizophagus irregularis</name>
    <dbReference type="NCBI Taxonomy" id="588596"/>
    <lineage>
        <taxon>Eukaryota</taxon>
        <taxon>Fungi</taxon>
        <taxon>Fungi incertae sedis</taxon>
        <taxon>Mucoromycota</taxon>
        <taxon>Glomeromycotina</taxon>
        <taxon>Glomeromycetes</taxon>
        <taxon>Glomerales</taxon>
        <taxon>Glomeraceae</taxon>
        <taxon>Rhizophagus</taxon>
    </lineage>
</organism>
<dbReference type="InterPro" id="IPR051681">
    <property type="entry name" value="Ser/Thr_Kinases-Pseudokinases"/>
</dbReference>
<dbReference type="GO" id="GO:0004674">
    <property type="term" value="F:protein serine/threonine kinase activity"/>
    <property type="evidence" value="ECO:0007669"/>
    <property type="project" value="TreeGrafter"/>
</dbReference>
<evidence type="ECO:0000259" key="5">
    <source>
        <dbReference type="PROSITE" id="PS50011"/>
    </source>
</evidence>
<reference evidence="6 7" key="1">
    <citation type="submission" date="2016-04" db="EMBL/GenBank/DDBJ databases">
        <title>Genome analyses suggest a sexual origin of heterokaryosis in a supposedly ancient asexual fungus.</title>
        <authorList>
            <person name="Ropars J."/>
            <person name="Sedzielewska K."/>
            <person name="Noel J."/>
            <person name="Charron P."/>
            <person name="Farinelli L."/>
            <person name="Marton T."/>
            <person name="Kruger M."/>
            <person name="Pelin A."/>
            <person name="Brachmann A."/>
            <person name="Corradi N."/>
        </authorList>
    </citation>
    <scope>NUCLEOTIDE SEQUENCE [LARGE SCALE GENOMIC DNA]</scope>
    <source>
        <strain evidence="6 7">A5</strain>
    </source>
</reference>
<dbReference type="InterPro" id="IPR011009">
    <property type="entry name" value="Kinase-like_dom_sf"/>
</dbReference>
<dbReference type="AlphaFoldDB" id="A0A2N0PER1"/>
<evidence type="ECO:0000256" key="4">
    <source>
        <dbReference type="ARBA" id="ARBA00022840"/>
    </source>
</evidence>
<dbReference type="VEuPathDB" id="FungiDB:RhiirFUN_024868"/>
<evidence type="ECO:0000256" key="1">
    <source>
        <dbReference type="ARBA" id="ARBA00022679"/>
    </source>
</evidence>
<dbReference type="PANTHER" id="PTHR44329">
    <property type="entry name" value="SERINE/THREONINE-PROTEIN KINASE TNNI3K-RELATED"/>
    <property type="match status" value="1"/>
</dbReference>
<dbReference type="Gene3D" id="1.10.510.10">
    <property type="entry name" value="Transferase(Phosphotransferase) domain 1"/>
    <property type="match status" value="1"/>
</dbReference>
<dbReference type="VEuPathDB" id="FungiDB:RhiirA1_471778"/>
<dbReference type="SUPFAM" id="SSF56112">
    <property type="entry name" value="Protein kinase-like (PK-like)"/>
    <property type="match status" value="1"/>
</dbReference>
<evidence type="ECO:0000256" key="3">
    <source>
        <dbReference type="ARBA" id="ARBA00022777"/>
    </source>
</evidence>
<gene>
    <name evidence="6" type="ORF">RhiirA5_421072</name>
</gene>
<keyword evidence="4" id="KW-0067">ATP-binding</keyword>
<dbReference type="Pfam" id="PF07714">
    <property type="entry name" value="PK_Tyr_Ser-Thr"/>
    <property type="match status" value="1"/>
</dbReference>
<dbReference type="Proteomes" id="UP000232722">
    <property type="component" value="Unassembled WGS sequence"/>
</dbReference>
<comment type="caution">
    <text evidence="6">The sequence shown here is derived from an EMBL/GenBank/DDBJ whole genome shotgun (WGS) entry which is preliminary data.</text>
</comment>
<feature type="domain" description="Protein kinase" evidence="5">
    <location>
        <begin position="119"/>
        <end position="392"/>
    </location>
</feature>
<name>A0A2N0PER1_9GLOM</name>
<keyword evidence="1" id="KW-0808">Transferase</keyword>
<keyword evidence="3 6" id="KW-0418">Kinase</keyword>
<reference evidence="6 7" key="2">
    <citation type="submission" date="2017-09" db="EMBL/GenBank/DDBJ databases">
        <title>Extensive intraspecific genome diversity in a model arbuscular mycorrhizal fungus.</title>
        <authorList>
            <person name="Chen E.C."/>
            <person name="Morin E."/>
            <person name="Beaudet D."/>
            <person name="Noel J."/>
            <person name="Ndikumana S."/>
            <person name="Charron P."/>
            <person name="St-Onge C."/>
            <person name="Giorgi J."/>
            <person name="Grigoriev I.V."/>
            <person name="Roux C."/>
            <person name="Martin F.M."/>
            <person name="Corradi N."/>
        </authorList>
    </citation>
    <scope>NUCLEOTIDE SEQUENCE [LARGE SCALE GENOMIC DNA]</scope>
    <source>
        <strain evidence="6 7">A5</strain>
    </source>
</reference>